<organism evidence="2 3">
    <name type="scientific">Rhodococcus aetherivorans</name>
    <dbReference type="NCBI Taxonomy" id="191292"/>
    <lineage>
        <taxon>Bacteria</taxon>
        <taxon>Bacillati</taxon>
        <taxon>Actinomycetota</taxon>
        <taxon>Actinomycetes</taxon>
        <taxon>Mycobacteriales</taxon>
        <taxon>Nocardiaceae</taxon>
        <taxon>Rhodococcus</taxon>
    </lineage>
</organism>
<feature type="region of interest" description="Disordered" evidence="1">
    <location>
        <begin position="38"/>
        <end position="57"/>
    </location>
</feature>
<name>A0AA46SAU3_9NOCA</name>
<dbReference type="Proteomes" id="UP001163947">
    <property type="component" value="Chromosome"/>
</dbReference>
<accession>A0AA46SAU3</accession>
<protein>
    <submittedName>
        <fullName evidence="2">Uncharacterized protein</fullName>
    </submittedName>
</protein>
<evidence type="ECO:0000313" key="3">
    <source>
        <dbReference type="Proteomes" id="UP001163947"/>
    </source>
</evidence>
<gene>
    <name evidence="2" type="ORF">OCS65_07205</name>
</gene>
<reference evidence="2" key="1">
    <citation type="submission" date="2022-09" db="EMBL/GenBank/DDBJ databases">
        <title>The genome sequence of Rhodococcus aetherivorans N1.</title>
        <authorList>
            <person name="Jiang W."/>
        </authorList>
    </citation>
    <scope>NUCLEOTIDE SEQUENCE</scope>
    <source>
        <strain evidence="2">N1</strain>
    </source>
</reference>
<dbReference type="RefSeq" id="WP_006941816.1">
    <property type="nucleotide sequence ID" value="NZ_CAVJ010000176.1"/>
</dbReference>
<sequence>MTENNYAFLIGGKWRAPTSRVMTTEESPNDVHVVWHGPEDAEADVDAAGRALDDPTG</sequence>
<evidence type="ECO:0000313" key="2">
    <source>
        <dbReference type="EMBL" id="UYF95540.1"/>
    </source>
</evidence>
<dbReference type="AlphaFoldDB" id="A0AA46SAU3"/>
<dbReference type="EMBL" id="CP106982">
    <property type="protein sequence ID" value="UYF95540.1"/>
    <property type="molecule type" value="Genomic_DNA"/>
</dbReference>
<evidence type="ECO:0000256" key="1">
    <source>
        <dbReference type="SAM" id="MobiDB-lite"/>
    </source>
</evidence>
<dbReference type="GeneID" id="83620192"/>
<proteinExistence type="predicted"/>